<accession>A0AAI8QCY4</accession>
<dbReference type="AlphaFoldDB" id="A0AAI8QCY4"/>
<evidence type="ECO:0000313" key="1">
    <source>
        <dbReference type="EMBL" id="BAL76824.1"/>
    </source>
</evidence>
<keyword evidence="2" id="KW-1185">Reference proteome</keyword>
<dbReference type="RefSeq" id="WP_015686114.1">
    <property type="nucleotide sequence ID" value="NC_017082.1"/>
</dbReference>
<gene>
    <name evidence="1" type="ORF">S23_36250</name>
</gene>
<evidence type="ECO:0000313" key="2">
    <source>
        <dbReference type="Proteomes" id="UP000007886"/>
    </source>
</evidence>
<protein>
    <submittedName>
        <fullName evidence="1">Uncharacterized protein</fullName>
    </submittedName>
</protein>
<proteinExistence type="predicted"/>
<organism evidence="1 2">
    <name type="scientific">Bradyrhizobium cosmicum</name>
    <dbReference type="NCBI Taxonomy" id="1404864"/>
    <lineage>
        <taxon>Bacteria</taxon>
        <taxon>Pseudomonadati</taxon>
        <taxon>Pseudomonadota</taxon>
        <taxon>Alphaproteobacteria</taxon>
        <taxon>Hyphomicrobiales</taxon>
        <taxon>Nitrobacteraceae</taxon>
        <taxon>Bradyrhizobium</taxon>
    </lineage>
</organism>
<dbReference type="KEGG" id="brs:S23_36250"/>
<dbReference type="EMBL" id="AP012279">
    <property type="protein sequence ID" value="BAL76824.1"/>
    <property type="molecule type" value="Genomic_DNA"/>
</dbReference>
<name>A0AAI8QCY4_9BRAD</name>
<sequence length="120" mass="13785">MLVDLMTERAITSIPYEAEYRAYMSRMTAAEIEAIKAALNAMIDGDEIHTAGWMPGNDWSGTPFQAIYEKAARHSFDASAKCFGLMVWEVFMERPERWTSGRFEKNGEDIGSRTYFRVRK</sequence>
<dbReference type="Proteomes" id="UP000007886">
    <property type="component" value="Chromosome"/>
</dbReference>
<reference evidence="1 2" key="1">
    <citation type="journal article" date="2012" name="Microbes Environ.">
        <title>Complete genome sequence of Bradyrhizobium sp. S23321: insights into symbiosis evolution in soil oligotrophs.</title>
        <authorList>
            <person name="Okubo T."/>
            <person name="Tsukui T."/>
            <person name="Maita H."/>
            <person name="Okamoto S."/>
            <person name="Oshima K."/>
            <person name="Fujisawa T."/>
            <person name="Saito A."/>
            <person name="Futamata H."/>
            <person name="Hattori R."/>
            <person name="Shimomura Y."/>
            <person name="Haruta S."/>
            <person name="Morimoto S."/>
            <person name="Wang Y."/>
            <person name="Sakai Y."/>
            <person name="Hattori M."/>
            <person name="Aizawa S."/>
            <person name="Nagashima K.V.P."/>
            <person name="Masuda S."/>
            <person name="Hattori T."/>
            <person name="Yamashita A."/>
            <person name="Bao Z."/>
            <person name="Hayatsu M."/>
            <person name="Kajiya-Kanegae H."/>
            <person name="Yoshinaga I."/>
            <person name="Sakamoto K."/>
            <person name="Toyota K."/>
            <person name="Nakao M."/>
            <person name="Kohara M."/>
            <person name="Anda M."/>
            <person name="Niwa R."/>
            <person name="Jung-Hwan P."/>
            <person name="Sameshima-Saito R."/>
            <person name="Tokuda S."/>
            <person name="Yamamoto S."/>
            <person name="Yamamoto S."/>
            <person name="Yokoyama T."/>
            <person name="Akutsu T."/>
            <person name="Nakamura Y."/>
            <person name="Nakahira-Yanaka Y."/>
            <person name="Takada Hoshino Y."/>
            <person name="Hirakawa H."/>
            <person name="Mitsui H."/>
            <person name="Terasawa K."/>
            <person name="Itakura M."/>
            <person name="Sato S."/>
            <person name="Ikeda-Ohtsubo W."/>
            <person name="Sakakura N."/>
            <person name="Kaminuma E."/>
            <person name="Minamisawa K."/>
        </authorList>
    </citation>
    <scope>NUCLEOTIDE SEQUENCE [LARGE SCALE GENOMIC DNA]</scope>
    <source>
        <strain evidence="1 2">S23321</strain>
    </source>
</reference>